<comment type="caution">
    <text evidence="6">The sequence shown here is derived from an EMBL/GenBank/DDBJ whole genome shotgun (WGS) entry which is preliminary data.</text>
</comment>
<dbReference type="InterPro" id="IPR043137">
    <property type="entry name" value="GGT_ssub_C"/>
</dbReference>
<dbReference type="PANTHER" id="PTHR43199:SF1">
    <property type="entry name" value="GLUTATHIONE HYDROLASE PROENZYME"/>
    <property type="match status" value="1"/>
</dbReference>
<dbReference type="InterPro" id="IPR043138">
    <property type="entry name" value="GGT_lsub"/>
</dbReference>
<gene>
    <name evidence="6" type="ORF">GON04_02860</name>
</gene>
<evidence type="ECO:0000313" key="7">
    <source>
        <dbReference type="Proteomes" id="UP000469385"/>
    </source>
</evidence>
<dbReference type="PRINTS" id="PR01210">
    <property type="entry name" value="GGTRANSPTASE"/>
</dbReference>
<evidence type="ECO:0000313" key="6">
    <source>
        <dbReference type="EMBL" id="MVQ28375.1"/>
    </source>
</evidence>
<comment type="similarity">
    <text evidence="1">Belongs to the gamma-glutamyltransferase family.</text>
</comment>
<accession>A0A6N8IP96</accession>
<dbReference type="AlphaFoldDB" id="A0A6N8IP96"/>
<reference evidence="6 7" key="1">
    <citation type="submission" date="2019-12" db="EMBL/GenBank/DDBJ databases">
        <authorList>
            <person name="Huq M.A."/>
        </authorList>
    </citation>
    <scope>NUCLEOTIDE SEQUENCE [LARGE SCALE GENOMIC DNA]</scope>
    <source>
        <strain evidence="6 7">MAH-25</strain>
    </source>
</reference>
<dbReference type="Proteomes" id="UP000469385">
    <property type="component" value="Unassembled WGS sequence"/>
</dbReference>
<dbReference type="PROSITE" id="PS51257">
    <property type="entry name" value="PROKAR_LIPOPROTEIN"/>
    <property type="match status" value="1"/>
</dbReference>
<dbReference type="InterPro" id="IPR029055">
    <property type="entry name" value="Ntn_hydrolases_N"/>
</dbReference>
<evidence type="ECO:0000256" key="2">
    <source>
        <dbReference type="ARBA" id="ARBA00022679"/>
    </source>
</evidence>
<keyword evidence="5" id="KW-0732">Signal</keyword>
<dbReference type="GO" id="GO:0016740">
    <property type="term" value="F:transferase activity"/>
    <property type="evidence" value="ECO:0007669"/>
    <property type="project" value="UniProtKB-KW"/>
</dbReference>
<keyword evidence="4" id="KW-0865">Zymogen</keyword>
<dbReference type="Pfam" id="PF01019">
    <property type="entry name" value="G_glu_transpept"/>
    <property type="match status" value="1"/>
</dbReference>
<dbReference type="SUPFAM" id="SSF56235">
    <property type="entry name" value="N-terminal nucleophile aminohydrolases (Ntn hydrolases)"/>
    <property type="match status" value="1"/>
</dbReference>
<keyword evidence="2 6" id="KW-0808">Transferase</keyword>
<evidence type="ECO:0000256" key="5">
    <source>
        <dbReference type="SAM" id="SignalP"/>
    </source>
</evidence>
<sequence length="602" mass="62984">MVTPGTRRLAARWGAALLAALLAGCAAPPEPVQAQPEAASGWTPKSTWTGARFAVAAANPLATEAGVRILRAGGSAIDAAVAVQMVLALVEPQSSGIGGGAFLLYHDGRTTEAFDGRETAPAAATDDLFLRADGQPMALREAMVGGRAVGVPGAVAMLQQVHRRHGRLPWRTLFEPAIRLADEGFAVSPRLHALLAEDADLVRDPVAARYFYDDAGRPWPAGHRLRNPELAAVLRAIAEGGADALAQGEVAQAIVGAVRGHARNPGRLAARDLAAYRPVERPPLCFDHLVYRVCGMPPPSSGQVAIGQILGLLQAAGADREPAGDGPSGRWLHLYTEASRLAFADRAQYVADPAFVPPPAGGWGSLLAPRYLAERAHLIGEIRQPTVAPGRTDNRPVAHAPMADQVEEGTSHVSVIDGAGHALALTTSIEAAWGSHVMVNRGHGLAGGFLLNNQLTDFSFLPRDAQGRPVANRVEPGKRPRSSMAPTLVFDRATGQPVLVAGSPGGTMIIHYVARTLWGLWHWHLGLQQAVDGPNFGVAGSDAPLLVEPGRIPDTALAGVGARGHRIQASALTSGLQLLARTPDGRITGAADPRREGVVAGE</sequence>
<dbReference type="EMBL" id="WSEL01000003">
    <property type="protein sequence ID" value="MVQ28375.1"/>
    <property type="molecule type" value="Genomic_DNA"/>
</dbReference>
<keyword evidence="7" id="KW-1185">Reference proteome</keyword>
<dbReference type="Gene3D" id="3.60.20.40">
    <property type="match status" value="1"/>
</dbReference>
<organism evidence="6 7">
    <name type="scientific">Ramlibacter pinisoli</name>
    <dbReference type="NCBI Taxonomy" id="2682844"/>
    <lineage>
        <taxon>Bacteria</taxon>
        <taxon>Pseudomonadati</taxon>
        <taxon>Pseudomonadota</taxon>
        <taxon>Betaproteobacteria</taxon>
        <taxon>Burkholderiales</taxon>
        <taxon>Comamonadaceae</taxon>
        <taxon>Ramlibacter</taxon>
    </lineage>
</organism>
<dbReference type="Gene3D" id="1.10.246.130">
    <property type="match status" value="1"/>
</dbReference>
<dbReference type="GO" id="GO:0016787">
    <property type="term" value="F:hydrolase activity"/>
    <property type="evidence" value="ECO:0007669"/>
    <property type="project" value="UniProtKB-KW"/>
</dbReference>
<evidence type="ECO:0000256" key="1">
    <source>
        <dbReference type="ARBA" id="ARBA00009381"/>
    </source>
</evidence>
<protein>
    <submittedName>
        <fullName evidence="6">Gamma-glutamyltransferase</fullName>
    </submittedName>
</protein>
<evidence type="ECO:0000256" key="3">
    <source>
        <dbReference type="ARBA" id="ARBA00022801"/>
    </source>
</evidence>
<keyword evidence="3" id="KW-0378">Hydrolase</keyword>
<feature type="signal peptide" evidence="5">
    <location>
        <begin position="1"/>
        <end position="34"/>
    </location>
</feature>
<dbReference type="InterPro" id="IPR051792">
    <property type="entry name" value="GGT_bact"/>
</dbReference>
<proteinExistence type="inferred from homology"/>
<name>A0A6N8IP96_9BURK</name>
<dbReference type="PANTHER" id="PTHR43199">
    <property type="entry name" value="GLUTATHIONE HYDROLASE"/>
    <property type="match status" value="1"/>
</dbReference>
<evidence type="ECO:0000256" key="4">
    <source>
        <dbReference type="ARBA" id="ARBA00023145"/>
    </source>
</evidence>
<feature type="chain" id="PRO_5026813672" evidence="5">
    <location>
        <begin position="35"/>
        <end position="602"/>
    </location>
</feature>